<dbReference type="Proteomes" id="UP000029424">
    <property type="component" value="Chromosome 2"/>
</dbReference>
<organism evidence="1 2">
    <name type="scientific">Burkholderia oklahomensis</name>
    <dbReference type="NCBI Taxonomy" id="342113"/>
    <lineage>
        <taxon>Bacteria</taxon>
        <taxon>Pseudomonadati</taxon>
        <taxon>Pseudomonadota</taxon>
        <taxon>Betaproteobacteria</taxon>
        <taxon>Burkholderiales</taxon>
        <taxon>Burkholderiaceae</taxon>
        <taxon>Burkholderia</taxon>
        <taxon>pseudomallei group</taxon>
    </lineage>
</organism>
<evidence type="ECO:0000313" key="2">
    <source>
        <dbReference type="Proteomes" id="UP000029424"/>
    </source>
</evidence>
<protein>
    <submittedName>
        <fullName evidence="1">GP64</fullName>
    </submittedName>
</protein>
<gene>
    <name evidence="1" type="ORF">DM82_5874</name>
</gene>
<accession>A0AAI8BBF9</accession>
<dbReference type="AlphaFoldDB" id="A0AAI8BBF9"/>
<dbReference type="RefSeq" id="WP_010112030.1">
    <property type="nucleotide sequence ID" value="NZ_CP008727.1"/>
</dbReference>
<sequence length="117" mass="13388">MRPTISAGPHKPLLTAEYRIARIATVKRQLLTAVEVDAFIPERRRTHIAPSDIRWVAPDVFRTSAYWIDNKKLRVLGACIESGDAEWDVRGIPCDSMHIINMRKASKWEVKSYVEQA</sequence>
<reference evidence="1 2" key="1">
    <citation type="submission" date="2014-06" db="EMBL/GenBank/DDBJ databases">
        <authorList>
            <person name="Bishop-Lilly K.A."/>
            <person name="Broomall S.M."/>
            <person name="Chain P.S."/>
            <person name="Chertkov O."/>
            <person name="Coyne S.R."/>
            <person name="Daligault H.E."/>
            <person name="Davenport K.W."/>
            <person name="Erkkila T."/>
            <person name="Frey K.G."/>
            <person name="Gibbons H.S."/>
            <person name="Gu W."/>
            <person name="Jaissle J."/>
            <person name="Johnson S.L."/>
            <person name="Koroleva G.I."/>
            <person name="Ladner J.T."/>
            <person name="Lo C.-C."/>
            <person name="Minogue T.D."/>
            <person name="Munk C."/>
            <person name="Palacios G.F."/>
            <person name="Redden C.L."/>
            <person name="Rosenzweig C.N."/>
            <person name="Scholz M.B."/>
            <person name="Teshima H."/>
            <person name="Xu Y."/>
        </authorList>
    </citation>
    <scope>NUCLEOTIDE SEQUENCE [LARGE SCALE GENOMIC DNA]</scope>
    <source>
        <strain evidence="1 2">EO147</strain>
    </source>
</reference>
<keyword evidence="2" id="KW-1185">Reference proteome</keyword>
<proteinExistence type="predicted"/>
<dbReference type="EMBL" id="CP008727">
    <property type="protein sequence ID" value="AIO68934.1"/>
    <property type="molecule type" value="Genomic_DNA"/>
</dbReference>
<name>A0AAI8BBF9_9BURK</name>
<dbReference type="KEGG" id="bok:DM82_5874"/>
<evidence type="ECO:0000313" key="1">
    <source>
        <dbReference type="EMBL" id="AIO68934.1"/>
    </source>
</evidence>